<dbReference type="AlphaFoldDB" id="A0A0G4ED58"/>
<evidence type="ECO:0000313" key="2">
    <source>
        <dbReference type="EMBL" id="CEL93617.1"/>
    </source>
</evidence>
<dbReference type="Proteomes" id="UP000041254">
    <property type="component" value="Unassembled WGS sequence"/>
</dbReference>
<keyword evidence="3" id="KW-1185">Reference proteome</keyword>
<dbReference type="PhylomeDB" id="A0A0G4ED58"/>
<accession>A0A0G4ED58</accession>
<feature type="region of interest" description="Disordered" evidence="1">
    <location>
        <begin position="237"/>
        <end position="264"/>
    </location>
</feature>
<name>A0A0G4ED58_VITBC</name>
<dbReference type="InParanoid" id="A0A0G4ED58"/>
<reference evidence="2 3" key="1">
    <citation type="submission" date="2014-11" db="EMBL/GenBank/DDBJ databases">
        <authorList>
            <person name="Zhu J."/>
            <person name="Qi W."/>
            <person name="Song R."/>
        </authorList>
    </citation>
    <scope>NUCLEOTIDE SEQUENCE [LARGE SCALE GENOMIC DNA]</scope>
</reference>
<gene>
    <name evidence="2" type="ORF">Vbra_11325</name>
</gene>
<dbReference type="EMBL" id="CDMY01000179">
    <property type="protein sequence ID" value="CEL93617.1"/>
    <property type="molecule type" value="Genomic_DNA"/>
</dbReference>
<dbReference type="VEuPathDB" id="CryptoDB:Vbra_11325"/>
<evidence type="ECO:0000313" key="3">
    <source>
        <dbReference type="Proteomes" id="UP000041254"/>
    </source>
</evidence>
<protein>
    <submittedName>
        <fullName evidence="2">Uncharacterized protein</fullName>
    </submittedName>
</protein>
<evidence type="ECO:0000256" key="1">
    <source>
        <dbReference type="SAM" id="MobiDB-lite"/>
    </source>
</evidence>
<organism evidence="2 3">
    <name type="scientific">Vitrella brassicaformis (strain CCMP3155)</name>
    <dbReference type="NCBI Taxonomy" id="1169540"/>
    <lineage>
        <taxon>Eukaryota</taxon>
        <taxon>Sar</taxon>
        <taxon>Alveolata</taxon>
        <taxon>Colpodellida</taxon>
        <taxon>Vitrellaceae</taxon>
        <taxon>Vitrella</taxon>
    </lineage>
</organism>
<sequence>MDLTQLVANAQSLKAGCGQLRDQLDQIIAQVSHVEQHQDHIATQAASPSALLLSHQLGSMASVVRLATAQLQEGHPSLATAVAALTPTSEAAAAASEDTNAQQVSVATRRPYRQIHCSGQPPPVDEKPARHQLFRDTLAIVFGCLPPWHLTPIRHALGPALFRQSATNHTHISINCEDDHSRRMWEAMPIPVAHQWGGRASRIRQVKLRHPDYAPNWCLGTWVSVVEGHAAGRAALAADKEKRRQQGGGAAAAVDGGDESSDDEGTLEVLTFERVSLDRSIDIPNPPPSSDLPPAPSAPVRLPALTTVKDIPNECAAARVGRNWQTPNVKAFSHDYGLFPSGNCVKAWLADCCERLEVLISGYDGTAMVASAVSELPAGRSFSSLHILHLDLGRAEDTDRLREALVARRVRRQLRSLRLNILSVRDDAHEVEGLRSAVALRDAIANPAALSEPVIDFGGGRIDIEVLSRTTEPHVQEVLAHLVKTATTVTYKGHDEPHPAPISDDTFPAAHTLFLHGGVLATEDKKQRAIEVASHMPNLTTIVAARNVVPLSKVWCFLEGLQSEWVSRGEGERSVGTVSSRLAADLTQGSGTLWDGASPFLWSRLDKMPRVETVHMDIRPGDLDEDADVDELYTNLMEVVTSSTELKGHKTTKVTFVDRDIFDACHQRFLSRPARPMLRPQEYRLFFHDLSLHVERRTQ</sequence>
<proteinExistence type="predicted"/>